<dbReference type="RefSeq" id="WP_246017068.1">
    <property type="nucleotide sequence ID" value="NZ_QRDZ01000047.1"/>
</dbReference>
<feature type="transmembrane region" description="Helical" evidence="1">
    <location>
        <begin position="47"/>
        <end position="66"/>
    </location>
</feature>
<organism evidence="2 3">
    <name type="scientific">Cohnella phaseoli</name>
    <dbReference type="NCBI Taxonomy" id="456490"/>
    <lineage>
        <taxon>Bacteria</taxon>
        <taxon>Bacillati</taxon>
        <taxon>Bacillota</taxon>
        <taxon>Bacilli</taxon>
        <taxon>Bacillales</taxon>
        <taxon>Paenibacillaceae</taxon>
        <taxon>Cohnella</taxon>
    </lineage>
</organism>
<keyword evidence="3" id="KW-1185">Reference proteome</keyword>
<dbReference type="EMBL" id="QRDZ01000047">
    <property type="protein sequence ID" value="RED54657.1"/>
    <property type="molecule type" value="Genomic_DNA"/>
</dbReference>
<keyword evidence="1" id="KW-0472">Membrane</keyword>
<feature type="transmembrane region" description="Helical" evidence="1">
    <location>
        <begin position="20"/>
        <end position="40"/>
    </location>
</feature>
<dbReference type="InterPro" id="IPR021257">
    <property type="entry name" value="DUF2809"/>
</dbReference>
<dbReference type="AlphaFoldDB" id="A0A3D9HYS6"/>
<evidence type="ECO:0000256" key="1">
    <source>
        <dbReference type="SAM" id="Phobius"/>
    </source>
</evidence>
<protein>
    <submittedName>
        <fullName evidence="2">Uncharacterized protein DUF2809</fullName>
    </submittedName>
</protein>
<name>A0A3D9HYS6_9BACL</name>
<feature type="transmembrane region" description="Helical" evidence="1">
    <location>
        <begin position="78"/>
        <end position="106"/>
    </location>
</feature>
<gene>
    <name evidence="2" type="ORF">DFP98_14719</name>
</gene>
<proteinExistence type="predicted"/>
<comment type="caution">
    <text evidence="2">The sequence shown here is derived from an EMBL/GenBank/DDBJ whole genome shotgun (WGS) entry which is preliminary data.</text>
</comment>
<evidence type="ECO:0000313" key="2">
    <source>
        <dbReference type="EMBL" id="RED54657.1"/>
    </source>
</evidence>
<dbReference type="Pfam" id="PF10990">
    <property type="entry name" value="DUF2809"/>
    <property type="match status" value="1"/>
</dbReference>
<keyword evidence="1" id="KW-1133">Transmembrane helix</keyword>
<evidence type="ECO:0000313" key="3">
    <source>
        <dbReference type="Proteomes" id="UP000256977"/>
    </source>
</evidence>
<reference evidence="2 3" key="1">
    <citation type="submission" date="2018-07" db="EMBL/GenBank/DDBJ databases">
        <title>Genomic Encyclopedia of Type Strains, Phase III (KMG-III): the genomes of soil and plant-associated and newly described type strains.</title>
        <authorList>
            <person name="Whitman W."/>
        </authorList>
    </citation>
    <scope>NUCLEOTIDE SEQUENCE [LARGE SCALE GENOMIC DNA]</scope>
    <source>
        <strain evidence="2 3">CECT 7287</strain>
    </source>
</reference>
<sequence length="116" mass="12516">MLIVLGLGVRKYSSELPSLISAHAGDALWAAMVYCGFRALLIKRSRLMAFLAALSFSFAIEFSQLYQADWINGIRATTLGALILGHGFLAVDLIRYLVGCAVAFGIDGLRAGFRSS</sequence>
<keyword evidence="1" id="KW-0812">Transmembrane</keyword>
<dbReference type="Proteomes" id="UP000256977">
    <property type="component" value="Unassembled WGS sequence"/>
</dbReference>
<accession>A0A3D9HYS6</accession>